<sequence length="238" mass="27154">MQVKCLDVHERGIAGRSEAGSEQLNHTVTSDTTEASVYASSIEVRWMVYQIPSSCKTAKDQKMWWISQYERIHYRRYICGYPRTWMDVLGYDVFLACMACLASEWDSARGRVSSQEEENDMVICTEDSNRQGGLTRAINTCYGIEVCRAHERSGSASRKRRRRGERRAREQDSNNSPHALALTPRAPIRVAKERPDMRWLGHVALSSTPSLIQQIIVEDRFMYSAGPLTHIKTAHPTL</sequence>
<protein>
    <submittedName>
        <fullName evidence="2">Uncharacterized protein</fullName>
    </submittedName>
</protein>
<feature type="compositionally biased region" description="Basic residues" evidence="1">
    <location>
        <begin position="157"/>
        <end position="166"/>
    </location>
</feature>
<name>A0AAW0NLI7_9GOBI</name>
<comment type="caution">
    <text evidence="2">The sequence shown here is derived from an EMBL/GenBank/DDBJ whole genome shotgun (WGS) entry which is preliminary data.</text>
</comment>
<feature type="region of interest" description="Disordered" evidence="1">
    <location>
        <begin position="153"/>
        <end position="180"/>
    </location>
</feature>
<organism evidence="2 3">
    <name type="scientific">Mugilogobius chulae</name>
    <name type="common">yellowstripe goby</name>
    <dbReference type="NCBI Taxonomy" id="88201"/>
    <lineage>
        <taxon>Eukaryota</taxon>
        <taxon>Metazoa</taxon>
        <taxon>Chordata</taxon>
        <taxon>Craniata</taxon>
        <taxon>Vertebrata</taxon>
        <taxon>Euteleostomi</taxon>
        <taxon>Actinopterygii</taxon>
        <taxon>Neopterygii</taxon>
        <taxon>Teleostei</taxon>
        <taxon>Neoteleostei</taxon>
        <taxon>Acanthomorphata</taxon>
        <taxon>Gobiaria</taxon>
        <taxon>Gobiiformes</taxon>
        <taxon>Gobioidei</taxon>
        <taxon>Gobiidae</taxon>
        <taxon>Gobionellinae</taxon>
        <taxon>Mugilogobius</taxon>
    </lineage>
</organism>
<evidence type="ECO:0000313" key="2">
    <source>
        <dbReference type="EMBL" id="KAK7895623.1"/>
    </source>
</evidence>
<dbReference type="EMBL" id="JBBPFD010000015">
    <property type="protein sequence ID" value="KAK7895623.1"/>
    <property type="molecule type" value="Genomic_DNA"/>
</dbReference>
<dbReference type="Proteomes" id="UP001460270">
    <property type="component" value="Unassembled WGS sequence"/>
</dbReference>
<evidence type="ECO:0000313" key="3">
    <source>
        <dbReference type="Proteomes" id="UP001460270"/>
    </source>
</evidence>
<accession>A0AAW0NLI7</accession>
<keyword evidence="3" id="KW-1185">Reference proteome</keyword>
<dbReference type="AlphaFoldDB" id="A0AAW0NLI7"/>
<evidence type="ECO:0000256" key="1">
    <source>
        <dbReference type="SAM" id="MobiDB-lite"/>
    </source>
</evidence>
<reference evidence="3" key="1">
    <citation type="submission" date="2024-04" db="EMBL/GenBank/DDBJ databases">
        <title>Salinicola lusitanus LLJ914,a marine bacterium isolated from the Okinawa Trough.</title>
        <authorList>
            <person name="Li J."/>
        </authorList>
    </citation>
    <scope>NUCLEOTIDE SEQUENCE [LARGE SCALE GENOMIC DNA]</scope>
</reference>
<gene>
    <name evidence="2" type="ORF">WMY93_020948</name>
</gene>
<proteinExistence type="predicted"/>